<name>A0AAV1V3F0_9STRA</name>
<dbReference type="PANTHER" id="PTHR11216:SF174">
    <property type="entry name" value="GH06923P"/>
    <property type="match status" value="1"/>
</dbReference>
<evidence type="ECO:0000259" key="2">
    <source>
        <dbReference type="PROSITE" id="PS50031"/>
    </source>
</evidence>
<evidence type="ECO:0000313" key="5">
    <source>
        <dbReference type="EMBL" id="CAK7941126.1"/>
    </source>
</evidence>
<feature type="domain" description="EH" evidence="2">
    <location>
        <begin position="24"/>
        <end position="114"/>
    </location>
</feature>
<dbReference type="GO" id="GO:0005509">
    <property type="term" value="F:calcium ion binding"/>
    <property type="evidence" value="ECO:0007669"/>
    <property type="project" value="InterPro"/>
</dbReference>
<organism evidence="5 6">
    <name type="scientific">Peronospora matthiolae</name>
    <dbReference type="NCBI Taxonomy" id="2874970"/>
    <lineage>
        <taxon>Eukaryota</taxon>
        <taxon>Sar</taxon>
        <taxon>Stramenopiles</taxon>
        <taxon>Oomycota</taxon>
        <taxon>Peronosporomycetes</taxon>
        <taxon>Peronosporales</taxon>
        <taxon>Peronosporaceae</taxon>
        <taxon>Peronospora</taxon>
    </lineage>
</organism>
<dbReference type="EMBL" id="CAKLBY020000003">
    <property type="protein sequence ID" value="CAK7893755.1"/>
    <property type="molecule type" value="Genomic_DNA"/>
</dbReference>
<dbReference type="InterPro" id="IPR011992">
    <property type="entry name" value="EF-hand-dom_pair"/>
</dbReference>
<gene>
    <name evidence="5" type="ORF">PM001_LOCUS26276</name>
    <name evidence="4" type="ORF">PM001_LOCUS675</name>
</gene>
<dbReference type="CDD" id="cd00052">
    <property type="entry name" value="EH"/>
    <property type="match status" value="2"/>
</dbReference>
<dbReference type="SMART" id="SM00054">
    <property type="entry name" value="EFh"/>
    <property type="match status" value="3"/>
</dbReference>
<dbReference type="EMBL" id="CAKLBY020000264">
    <property type="protein sequence ID" value="CAK7941126.1"/>
    <property type="molecule type" value="Genomic_DNA"/>
</dbReference>
<feature type="domain" description="EF-hand" evidence="3">
    <location>
        <begin position="177"/>
        <end position="212"/>
    </location>
</feature>
<feature type="region of interest" description="Disordered" evidence="1">
    <location>
        <begin position="939"/>
        <end position="958"/>
    </location>
</feature>
<dbReference type="Gene3D" id="1.10.238.10">
    <property type="entry name" value="EF-hand"/>
    <property type="match status" value="2"/>
</dbReference>
<dbReference type="AlphaFoldDB" id="A0AAV1V3F0"/>
<proteinExistence type="predicted"/>
<feature type="domain" description="EH" evidence="2">
    <location>
        <begin position="178"/>
        <end position="261"/>
    </location>
</feature>
<dbReference type="InterPro" id="IPR000261">
    <property type="entry name" value="EH_dom"/>
</dbReference>
<accession>A0AAV1V3F0</accession>
<dbReference type="InterPro" id="IPR002048">
    <property type="entry name" value="EF_hand_dom"/>
</dbReference>
<dbReference type="Pfam" id="PF12763">
    <property type="entry name" value="EH"/>
    <property type="match status" value="2"/>
</dbReference>
<evidence type="ECO:0000259" key="3">
    <source>
        <dbReference type="PROSITE" id="PS50222"/>
    </source>
</evidence>
<reference evidence="5" key="1">
    <citation type="submission" date="2024-01" db="EMBL/GenBank/DDBJ databases">
        <authorList>
            <person name="Webb A."/>
        </authorList>
    </citation>
    <scope>NUCLEOTIDE SEQUENCE</scope>
    <source>
        <strain evidence="5">Pm1</strain>
    </source>
</reference>
<feature type="compositionally biased region" description="Polar residues" evidence="1">
    <location>
        <begin position="940"/>
        <end position="958"/>
    </location>
</feature>
<dbReference type="PROSITE" id="PS50031">
    <property type="entry name" value="EH"/>
    <property type="match status" value="2"/>
</dbReference>
<dbReference type="Proteomes" id="UP001162060">
    <property type="component" value="Unassembled WGS sequence"/>
</dbReference>
<evidence type="ECO:0000256" key="1">
    <source>
        <dbReference type="SAM" id="MobiDB-lite"/>
    </source>
</evidence>
<dbReference type="SUPFAM" id="SSF47473">
    <property type="entry name" value="EF-hand"/>
    <property type="match status" value="2"/>
</dbReference>
<evidence type="ECO:0000313" key="6">
    <source>
        <dbReference type="Proteomes" id="UP001162060"/>
    </source>
</evidence>
<comment type="caution">
    <text evidence="5">The sequence shown here is derived from an EMBL/GenBank/DDBJ whole genome shotgun (WGS) entry which is preliminary data.</text>
</comment>
<evidence type="ECO:0000313" key="4">
    <source>
        <dbReference type="EMBL" id="CAK7893755.1"/>
    </source>
</evidence>
<dbReference type="GO" id="GO:0005886">
    <property type="term" value="C:plasma membrane"/>
    <property type="evidence" value="ECO:0007669"/>
    <property type="project" value="TreeGrafter"/>
</dbReference>
<dbReference type="GO" id="GO:0006897">
    <property type="term" value="P:endocytosis"/>
    <property type="evidence" value="ECO:0007669"/>
    <property type="project" value="TreeGrafter"/>
</dbReference>
<protein>
    <recommendedName>
        <fullName evidence="7">Calmodulin</fullName>
    </recommendedName>
</protein>
<dbReference type="GO" id="GO:0016197">
    <property type="term" value="P:endosomal transport"/>
    <property type="evidence" value="ECO:0007669"/>
    <property type="project" value="TreeGrafter"/>
</dbReference>
<sequence>MNPPPRGAQQAPLLHTWVPPSPQEQQLYDRLFTQVDDQRRNVIGGQQAVAFFSRSHLDKTVLREIWNVADGRRQSALSRQEFYVAMRLISMAQHGEQVSVQSFNCFAMRPYPLPMIEGVSLPQGVHPVQNVQQQRQLPTQVPVQAQAHVQHSPRNLGPKGHPQQLLSSGAAFAPTADEMSKYQLVFQKYDTDHDGFLNGAEAVALFQLSGLDRNVLRDIWTMADVTHDSKLNIEEFYVAMHLIVCVSKRGLRMPPMLPPELEQAVFGTLSASATMPVQYSSFQGTVSASKSVFMEQQQESVPLSKPQGMCAFDTFSTNEDAPLPSLIVPPSPCGSRKDVSIQASANGKNVQAGFDGPLGSSPSGDLYGGLPMPSERQECSSFSTTPTVSVIARDRTNSASSMNSMSSFGDFPSLPAQQFPQPSLHNISGNDRTLMHVGNPGHQAHPELAVGGGFGAPRSLSEKAFMGDEEEKRLTRRLDQQNRDFAQIVADMESKLSAIETISAALGSLHAMRNELVDLAIKRDEMRAASTCALASNGGSVGEKSWLAVVQSLENLVDNQKQLVCQLQSDISRGESELEEAMLSAELQQKMSLGSQSPLIAAASPPLTTQITSGAADSEPTTFASAALAFDEPSGVSPSVVVSSAPSVSTSSHGMTDSSGFNAFSNFESAPSPAAAVPATILSETTGHSSPSQSASRDGTFDAFDDCAALPSTGSAPPLLLDFGGDSPFDSASLPVAVSESAEFGDFNAAATPSAGAENVSPSPLAVANAHFAPFQPSPSPAAIALTGFDDFGAAPSSITTTAVAKGASDSPIFSSEPTAFFGANPTTPAHDASVATEDPVFGAFPTTPLCNTDATTSASTAIGTQDLIFAPVAADENNTDMFDDFGDVAASVGNAVEVAEPVAFELQPPENLLYPSPPSSVAATPFSNVCTTFPAANESVESAPTSEESTGNSPFSSTVLDSNGSNGLVDFDGFGDFNTAPASIDDTAPLSAPATPAELISSNSLFSLGSETNSGENCEDIGIAPASIEATTTLFESMESNVVNEQSPVSADNKKLSDFVDINLAPVAADSASSPLSPVNDGFEVIDDFIAAPIPATNEKAMDASDCNSEA</sequence>
<dbReference type="PROSITE" id="PS50222">
    <property type="entry name" value="EF_HAND_2"/>
    <property type="match status" value="1"/>
</dbReference>
<evidence type="ECO:0008006" key="7">
    <source>
        <dbReference type="Google" id="ProtNLM"/>
    </source>
</evidence>
<dbReference type="GO" id="GO:0005737">
    <property type="term" value="C:cytoplasm"/>
    <property type="evidence" value="ECO:0007669"/>
    <property type="project" value="TreeGrafter"/>
</dbReference>
<dbReference type="SMART" id="SM00027">
    <property type="entry name" value="EH"/>
    <property type="match status" value="2"/>
</dbReference>
<dbReference type="PANTHER" id="PTHR11216">
    <property type="entry name" value="EH DOMAIN"/>
    <property type="match status" value="1"/>
</dbReference>